<dbReference type="Proteomes" id="UP000322267">
    <property type="component" value="Unassembled WGS sequence"/>
</dbReference>
<keyword evidence="1" id="KW-0472">Membrane</keyword>
<dbReference type="AlphaFoldDB" id="A0A5D4NQL2"/>
<feature type="transmembrane region" description="Helical" evidence="1">
    <location>
        <begin position="5"/>
        <end position="25"/>
    </location>
</feature>
<sequence>MKFGLLSVGIAFSVIFGGGFLIRLLRDGDFFIAEFSGGVLGIILTALSIFMGASKQKEVILYRSEVHQNEKKTR</sequence>
<keyword evidence="1" id="KW-0812">Transmembrane</keyword>
<comment type="caution">
    <text evidence="2">The sequence shown here is derived from an EMBL/GenBank/DDBJ whole genome shotgun (WGS) entry which is preliminary data.</text>
</comment>
<protein>
    <submittedName>
        <fullName evidence="2">Uncharacterized protein</fullName>
    </submittedName>
</protein>
<dbReference type="OrthoDB" id="2721749at2"/>
<reference evidence="2 3" key="1">
    <citation type="submission" date="2019-08" db="EMBL/GenBank/DDBJ databases">
        <title>Bacillus genomes from the desert of Cuatro Cienegas, Coahuila.</title>
        <authorList>
            <person name="Olmedo-Alvarez G."/>
        </authorList>
    </citation>
    <scope>NUCLEOTIDE SEQUENCE [LARGE SCALE GENOMIC DNA]</scope>
    <source>
        <strain evidence="2 3">CH34_1T</strain>
    </source>
</reference>
<feature type="transmembrane region" description="Helical" evidence="1">
    <location>
        <begin position="31"/>
        <end position="53"/>
    </location>
</feature>
<evidence type="ECO:0000313" key="3">
    <source>
        <dbReference type="Proteomes" id="UP000322267"/>
    </source>
</evidence>
<evidence type="ECO:0000313" key="2">
    <source>
        <dbReference type="EMBL" id="TYS16635.1"/>
    </source>
</evidence>
<name>A0A5D4NQL2_9BACI</name>
<dbReference type="RefSeq" id="WP_148939872.1">
    <property type="nucleotide sequence ID" value="NZ_VTEI01000005.1"/>
</dbReference>
<evidence type="ECO:0000256" key="1">
    <source>
        <dbReference type="SAM" id="Phobius"/>
    </source>
</evidence>
<accession>A0A5D4NQL2</accession>
<keyword evidence="1" id="KW-1133">Transmembrane helix</keyword>
<organism evidence="2 3">
    <name type="scientific">Rossellomorea vietnamensis</name>
    <dbReference type="NCBI Taxonomy" id="218284"/>
    <lineage>
        <taxon>Bacteria</taxon>
        <taxon>Bacillati</taxon>
        <taxon>Bacillota</taxon>
        <taxon>Bacilli</taxon>
        <taxon>Bacillales</taxon>
        <taxon>Bacillaceae</taxon>
        <taxon>Rossellomorea</taxon>
    </lineage>
</organism>
<gene>
    <name evidence="2" type="ORF">FZC78_11635</name>
</gene>
<proteinExistence type="predicted"/>
<dbReference type="EMBL" id="VTEI01000005">
    <property type="protein sequence ID" value="TYS16635.1"/>
    <property type="molecule type" value="Genomic_DNA"/>
</dbReference>